<protein>
    <submittedName>
        <fullName evidence="3">Aldo/keto reductase</fullName>
    </submittedName>
</protein>
<accession>A0A7Z8JX20</accession>
<evidence type="ECO:0000313" key="4">
    <source>
        <dbReference type="Proteomes" id="UP000308121"/>
    </source>
</evidence>
<dbReference type="OrthoDB" id="9768793at2"/>
<dbReference type="InterPro" id="IPR036812">
    <property type="entry name" value="NAD(P)_OxRdtase_dom_sf"/>
</dbReference>
<dbReference type="InterPro" id="IPR023210">
    <property type="entry name" value="NADP_OxRdtase_dom"/>
</dbReference>
<evidence type="ECO:0000259" key="2">
    <source>
        <dbReference type="Pfam" id="PF00248"/>
    </source>
</evidence>
<dbReference type="RefSeq" id="WP_154730566.1">
    <property type="nucleotide sequence ID" value="NZ_SZYE01000162.1"/>
</dbReference>
<dbReference type="SUPFAM" id="SSF51430">
    <property type="entry name" value="NAD(P)-linked oxidoreductase"/>
    <property type="match status" value="1"/>
</dbReference>
<proteinExistence type="predicted"/>
<dbReference type="InterPro" id="IPR050523">
    <property type="entry name" value="AKR_Detox_Biosynth"/>
</dbReference>
<feature type="region of interest" description="Disordered" evidence="1">
    <location>
        <begin position="1"/>
        <end position="23"/>
    </location>
</feature>
<dbReference type="PANTHER" id="PTHR43364">
    <property type="entry name" value="NADH-SPECIFIC METHYLGLYOXAL REDUCTASE-RELATED"/>
    <property type="match status" value="1"/>
</dbReference>
<organism evidence="3 4">
    <name type="scientific">Cellulomonas hominis</name>
    <dbReference type="NCBI Taxonomy" id="156981"/>
    <lineage>
        <taxon>Bacteria</taxon>
        <taxon>Bacillati</taxon>
        <taxon>Actinomycetota</taxon>
        <taxon>Actinomycetes</taxon>
        <taxon>Micrococcales</taxon>
        <taxon>Cellulomonadaceae</taxon>
        <taxon>Cellulomonas</taxon>
    </lineage>
</organism>
<sequence>MTTTPLSGPATTPTPTPTDDLAATAPPIALGAMLFGTRHDDAASFELLDAYVEAGGVWIDTADCYAFWADDSGRGGQSEPVLGRWLAARPGMRDRVRIATKVGCEPLWPGSFPDRTTGLGADVVRSVARQSLDRMGIDRIDLFWAHRDDRSTPLPEIVDGFAGLVADGVVGAWGFSNTALWRVERAAGTARARGLAEPTALQLRYSYLQPRPMVRDHEHDHRFGWITDEVLDYAEAEPAVGLWAYSPLMSGAYERADRPVPEGFDHPGTARRLAVLAEVAAGLGVSRSEVVLAWLAGGSPRVAPVVGVSSLGQLATAMAGVRLELPPADRERLNAAW</sequence>
<dbReference type="PANTHER" id="PTHR43364:SF6">
    <property type="entry name" value="OXIDOREDUCTASE-RELATED"/>
    <property type="match status" value="1"/>
</dbReference>
<dbReference type="EMBL" id="SZYE01000162">
    <property type="protein sequence ID" value="TKR22603.1"/>
    <property type="molecule type" value="Genomic_DNA"/>
</dbReference>
<dbReference type="Gene3D" id="3.20.20.100">
    <property type="entry name" value="NADP-dependent oxidoreductase domain"/>
    <property type="match status" value="1"/>
</dbReference>
<dbReference type="Pfam" id="PF00248">
    <property type="entry name" value="Aldo_ket_red"/>
    <property type="match status" value="1"/>
</dbReference>
<gene>
    <name evidence="3" type="ORF">FA014_15560</name>
</gene>
<comment type="caution">
    <text evidence="3">The sequence shown here is derived from an EMBL/GenBank/DDBJ whole genome shotgun (WGS) entry which is preliminary data.</text>
</comment>
<evidence type="ECO:0000313" key="3">
    <source>
        <dbReference type="EMBL" id="TKR22603.1"/>
    </source>
</evidence>
<name>A0A7Z8JX20_9CELL</name>
<evidence type="ECO:0000256" key="1">
    <source>
        <dbReference type="SAM" id="MobiDB-lite"/>
    </source>
</evidence>
<dbReference type="Proteomes" id="UP000308121">
    <property type="component" value="Unassembled WGS sequence"/>
</dbReference>
<reference evidence="3 4" key="1">
    <citation type="submission" date="2019-05" db="EMBL/GenBank/DDBJ databases">
        <title>Genome sequence of Cellulomonas hominis strain CS1.</title>
        <authorList>
            <person name="Belmont J."/>
            <person name="Maclea K.S."/>
        </authorList>
    </citation>
    <scope>NUCLEOTIDE SEQUENCE [LARGE SCALE GENOMIC DNA]</scope>
    <source>
        <strain evidence="3 4">CS1</strain>
    </source>
</reference>
<dbReference type="GO" id="GO:0005829">
    <property type="term" value="C:cytosol"/>
    <property type="evidence" value="ECO:0007669"/>
    <property type="project" value="TreeGrafter"/>
</dbReference>
<dbReference type="AlphaFoldDB" id="A0A7Z8JX20"/>
<feature type="domain" description="NADP-dependent oxidoreductase" evidence="2">
    <location>
        <begin position="27"/>
        <end position="336"/>
    </location>
</feature>